<gene>
    <name evidence="2" type="primary">yqfD</name>
    <name evidence="2" type="ORF">OEV82_00715</name>
</gene>
<dbReference type="RefSeq" id="WP_263060685.1">
    <property type="nucleotide sequence ID" value="NZ_JAOUSE010000001.1"/>
</dbReference>
<accession>A0ABT2WBC2</accession>
<keyword evidence="1" id="KW-1133">Transmembrane helix</keyword>
<dbReference type="EMBL" id="JAOUSE010000001">
    <property type="protein sequence ID" value="MCU9592973.1"/>
    <property type="molecule type" value="Genomic_DNA"/>
</dbReference>
<keyword evidence="1" id="KW-0812">Transmembrane</keyword>
<sequence length="398" mass="46149">MKNLWFKRLFGSITVKLIGIGGERIINELIRHHVVIWNVKKLQEGELKFQMFIKDVSHLRKAVRIHRVKVRFIKRGGFPYWLKRLRRNTGLFIGALVAFIIITLLSNMIWKIEIKGASPELEYKMMNQLKQMGVKVGGFQFLVDDPEGIQRKLTAMNEDVTWIGVELNGTSYHFQVVEKEQPEEVEKTSPRHLVAKKEAVIVDYFVEKGEPVVTINDFVKPGQLLVSGLIGREDDKQKVSAKGKILGKTWYTTEVEVDLTTEFELLTGEEWKQMTLDFGNFSIPIWGFSTTKYKHEKVEQNKKELKFFKWTLPVAITSKTVKEVEIHTKSYKKEEARKLALEIAKKDLQKTVPEEAKILDEKILHEKEENGKLKLLISYDVIENIAKEAPIIQEEQED</sequence>
<keyword evidence="3" id="KW-1185">Reference proteome</keyword>
<dbReference type="PIRSF" id="PIRSF029895">
    <property type="entry name" value="SpoIV"/>
    <property type="match status" value="1"/>
</dbReference>
<evidence type="ECO:0000256" key="1">
    <source>
        <dbReference type="SAM" id="Phobius"/>
    </source>
</evidence>
<protein>
    <submittedName>
        <fullName evidence="2">Sporulation protein YqfD</fullName>
    </submittedName>
</protein>
<dbReference type="NCBIfam" id="TIGR02876">
    <property type="entry name" value="spore_yqfD"/>
    <property type="match status" value="1"/>
</dbReference>
<organism evidence="2 3">
    <name type="scientific">Pallidibacillus thermolactis</name>
    <dbReference type="NCBI Taxonomy" id="251051"/>
    <lineage>
        <taxon>Bacteria</taxon>
        <taxon>Bacillati</taxon>
        <taxon>Bacillota</taxon>
        <taxon>Bacilli</taxon>
        <taxon>Bacillales</taxon>
        <taxon>Bacillaceae</taxon>
        <taxon>Pallidibacillus</taxon>
    </lineage>
</organism>
<evidence type="ECO:0000313" key="2">
    <source>
        <dbReference type="EMBL" id="MCU9592973.1"/>
    </source>
</evidence>
<proteinExistence type="predicted"/>
<dbReference type="InterPro" id="IPR010690">
    <property type="entry name" value="YqfD"/>
</dbReference>
<name>A0ABT2WBC2_9BACI</name>
<dbReference type="Proteomes" id="UP001208656">
    <property type="component" value="Unassembled WGS sequence"/>
</dbReference>
<feature type="transmembrane region" description="Helical" evidence="1">
    <location>
        <begin position="90"/>
        <end position="110"/>
    </location>
</feature>
<reference evidence="2 3" key="1">
    <citation type="submission" date="2022-10" db="EMBL/GenBank/DDBJ databases">
        <title>Description of Fervidibacillus gen. nov. in the family Fervidibacillaceae fam. nov. with two species, Fervidibacillus albus sp. nov., and Fervidibacillus halotolerans sp. nov., isolated from tidal flat sediments.</title>
        <authorList>
            <person name="Kwon K.K."/>
            <person name="Yang S.-H."/>
        </authorList>
    </citation>
    <scope>NUCLEOTIDE SEQUENCE [LARGE SCALE GENOMIC DNA]</scope>
    <source>
        <strain evidence="2 3">DSM 23332</strain>
    </source>
</reference>
<keyword evidence="1" id="KW-0472">Membrane</keyword>
<dbReference type="Pfam" id="PF06898">
    <property type="entry name" value="YqfD"/>
    <property type="match status" value="1"/>
</dbReference>
<evidence type="ECO:0000313" key="3">
    <source>
        <dbReference type="Proteomes" id="UP001208656"/>
    </source>
</evidence>
<comment type="caution">
    <text evidence="2">The sequence shown here is derived from an EMBL/GenBank/DDBJ whole genome shotgun (WGS) entry which is preliminary data.</text>
</comment>